<gene>
    <name evidence="2" type="ORF">F9L06_17765</name>
    <name evidence="3" type="ORF">IH622_20660</name>
</gene>
<sequence>MWNWLRRNTEPLAALGGIATAFAALSALVIIPYQVGQADLIQRDQTAREIYREFLNLTVQKPELAQADYCALRGTTQLTAYGAYVEYLLYTSEQMIETSPDWRAPMAGYLNDHMEYLCDPEGLGARDGVAGLLAQAGLVCKPENTCQEDTQP</sequence>
<reference evidence="2 4" key="1">
    <citation type="submission" date="2019-09" db="EMBL/GenBank/DDBJ databases">
        <title>Taxonomic organization of the family Brucellaceae based on a phylogenomic approach.</title>
        <authorList>
            <person name="Leclercq S."/>
            <person name="Cloeckaert A."/>
            <person name="Zygmunt M.S."/>
        </authorList>
    </citation>
    <scope>NUCLEOTIDE SEQUENCE [LARGE SCALE GENOMIC DNA]</scope>
    <source>
        <strain evidence="2 4">CCUG 34461</strain>
    </source>
</reference>
<dbReference type="GeneID" id="61318456"/>
<organism evidence="2 4">
    <name type="scientific">Brucella anthropi</name>
    <name type="common">Ochrobactrum anthropi</name>
    <dbReference type="NCBI Taxonomy" id="529"/>
    <lineage>
        <taxon>Bacteria</taxon>
        <taxon>Pseudomonadati</taxon>
        <taxon>Pseudomonadota</taxon>
        <taxon>Alphaproteobacteria</taxon>
        <taxon>Hyphomicrobiales</taxon>
        <taxon>Brucellaceae</taxon>
        <taxon>Brucella/Ochrobactrum group</taxon>
        <taxon>Brucella</taxon>
    </lineage>
</organism>
<evidence type="ECO:0000313" key="3">
    <source>
        <dbReference type="EMBL" id="MBE0563207.1"/>
    </source>
</evidence>
<keyword evidence="1" id="KW-1133">Transmembrane helix</keyword>
<keyword evidence="1" id="KW-0472">Membrane</keyword>
<dbReference type="Proteomes" id="UP000642265">
    <property type="component" value="Unassembled WGS sequence"/>
</dbReference>
<evidence type="ECO:0000313" key="4">
    <source>
        <dbReference type="Proteomes" id="UP000441102"/>
    </source>
</evidence>
<proteinExistence type="predicted"/>
<comment type="caution">
    <text evidence="2">The sequence shown here is derived from an EMBL/GenBank/DDBJ whole genome shotgun (WGS) entry which is preliminary data.</text>
</comment>
<name>A0A011UDV0_BRUAN</name>
<dbReference type="EMBL" id="WBWX01000007">
    <property type="protein sequence ID" value="KAB2794914.1"/>
    <property type="molecule type" value="Genomic_DNA"/>
</dbReference>
<feature type="transmembrane region" description="Helical" evidence="1">
    <location>
        <begin position="12"/>
        <end position="33"/>
    </location>
</feature>
<reference evidence="3" key="2">
    <citation type="submission" date="2020-09" db="EMBL/GenBank/DDBJ databases">
        <authorList>
            <person name="Dalcin Martins P."/>
        </authorList>
    </citation>
    <scope>NUCLEOTIDE SEQUENCE</scope>
    <source>
        <strain evidence="3">MAG47</strain>
    </source>
</reference>
<keyword evidence="1" id="KW-0812">Transmembrane</keyword>
<dbReference type="Proteomes" id="UP000441102">
    <property type="component" value="Unassembled WGS sequence"/>
</dbReference>
<protein>
    <submittedName>
        <fullName evidence="2">Uncharacterized protein</fullName>
    </submittedName>
</protein>
<reference evidence="3" key="3">
    <citation type="submission" date="2020-10" db="EMBL/GenBank/DDBJ databases">
        <title>Enrichment of novel Verrucomicrobia, Bacteroidetes and Krumholzibacteria in an oxygen-limited, methane- and iron-fed bioreactor inoculated with Bothnian Sea sediments.</title>
        <authorList>
            <person name="Martins P.D."/>
            <person name="de Jong A."/>
            <person name="Lenstra W.K."/>
            <person name="van Helmond N.A.G.M."/>
            <person name="Slomp C.P."/>
            <person name="Jetten M.S.M."/>
            <person name="Welte C.U."/>
            <person name="Rasigraf O."/>
        </authorList>
    </citation>
    <scope>NUCLEOTIDE SEQUENCE</scope>
    <source>
        <strain evidence="3">MAG47</strain>
    </source>
</reference>
<dbReference type="EMBL" id="JACZKO010000058">
    <property type="protein sequence ID" value="MBE0563207.1"/>
    <property type="molecule type" value="Genomic_DNA"/>
</dbReference>
<accession>A0A011UDV0</accession>
<evidence type="ECO:0000313" key="2">
    <source>
        <dbReference type="EMBL" id="KAB2794914.1"/>
    </source>
</evidence>
<evidence type="ECO:0000256" key="1">
    <source>
        <dbReference type="SAM" id="Phobius"/>
    </source>
</evidence>
<dbReference type="RefSeq" id="WP_010661522.1">
    <property type="nucleotide sequence ID" value="NZ_CP044970.1"/>
</dbReference>
<dbReference type="AlphaFoldDB" id="A0A011UDV0"/>